<comment type="caution">
    <text evidence="1">The sequence shown here is derived from an EMBL/GenBank/DDBJ whole genome shotgun (WGS) entry which is preliminary data.</text>
</comment>
<gene>
    <name evidence="1" type="ORF">N8T08_011057</name>
</gene>
<sequence length="203" mass="21725">MTSIHKANPENNNKQGFHPSAGNSAPLTDKGHQPGRKVAPQDFAPENEPQVYPPGTAPASNSYTPNPVNEPGSQALNPNVERGHGKESVKTKASDTLMGATSQDVHTGLGQPVSGQSSTEIRHDGQHGRKNPGGGLEGVGASQEGNFERTIPSQRGIDRDQAKPNQRGDKGALAAEDREPESASTLDREWNYESQTQRQRHQA</sequence>
<name>A0ACC3AQ86_9EURO</name>
<proteinExistence type="predicted"/>
<dbReference type="EMBL" id="JAOPJF010000095">
    <property type="protein sequence ID" value="KAK1139896.1"/>
    <property type="molecule type" value="Genomic_DNA"/>
</dbReference>
<dbReference type="Proteomes" id="UP001177260">
    <property type="component" value="Unassembled WGS sequence"/>
</dbReference>
<accession>A0ACC3AQ86</accession>
<keyword evidence="2" id="KW-1185">Reference proteome</keyword>
<organism evidence="1 2">
    <name type="scientific">Aspergillus melleus</name>
    <dbReference type="NCBI Taxonomy" id="138277"/>
    <lineage>
        <taxon>Eukaryota</taxon>
        <taxon>Fungi</taxon>
        <taxon>Dikarya</taxon>
        <taxon>Ascomycota</taxon>
        <taxon>Pezizomycotina</taxon>
        <taxon>Eurotiomycetes</taxon>
        <taxon>Eurotiomycetidae</taxon>
        <taxon>Eurotiales</taxon>
        <taxon>Aspergillaceae</taxon>
        <taxon>Aspergillus</taxon>
        <taxon>Aspergillus subgen. Circumdati</taxon>
    </lineage>
</organism>
<evidence type="ECO:0000313" key="2">
    <source>
        <dbReference type="Proteomes" id="UP001177260"/>
    </source>
</evidence>
<reference evidence="1 2" key="1">
    <citation type="journal article" date="2023" name="ACS Omega">
        <title>Identification of the Neoaspergillic Acid Biosynthesis Gene Cluster by Establishing an In Vitro CRISPR-Ribonucleoprotein Genetic System in Aspergillus melleus.</title>
        <authorList>
            <person name="Yuan B."/>
            <person name="Grau M.F."/>
            <person name="Murata R.M."/>
            <person name="Torok T."/>
            <person name="Venkateswaran K."/>
            <person name="Stajich J.E."/>
            <person name="Wang C.C.C."/>
        </authorList>
    </citation>
    <scope>NUCLEOTIDE SEQUENCE [LARGE SCALE GENOMIC DNA]</scope>
    <source>
        <strain evidence="1 2">IMV 1140</strain>
    </source>
</reference>
<protein>
    <submittedName>
        <fullName evidence="1">Uncharacterized protein</fullName>
    </submittedName>
</protein>
<evidence type="ECO:0000313" key="1">
    <source>
        <dbReference type="EMBL" id="KAK1139896.1"/>
    </source>
</evidence>